<evidence type="ECO:0000313" key="9">
    <source>
        <dbReference type="Proteomes" id="UP001515480"/>
    </source>
</evidence>
<dbReference type="GO" id="GO:0005524">
    <property type="term" value="F:ATP binding"/>
    <property type="evidence" value="ECO:0007669"/>
    <property type="project" value="InterPro"/>
</dbReference>
<dbReference type="Gene3D" id="3.30.720.50">
    <property type="match status" value="1"/>
</dbReference>
<dbReference type="PANTHER" id="PTHR47810:SF1">
    <property type="entry name" value="DNA LIGASE B"/>
    <property type="match status" value="1"/>
</dbReference>
<dbReference type="AlphaFoldDB" id="A0AB34JVV1"/>
<dbReference type="Pfam" id="PF14743">
    <property type="entry name" value="DNA_ligase_OB_2"/>
    <property type="match status" value="1"/>
</dbReference>
<protein>
    <recommendedName>
        <fullName evidence="10">DNA ligase (ATP)</fullName>
    </recommendedName>
</protein>
<accession>A0AB34JVV1</accession>
<dbReference type="InterPro" id="IPR018123">
    <property type="entry name" value="WWE-dom_subgr"/>
</dbReference>
<evidence type="ECO:0000256" key="2">
    <source>
        <dbReference type="ARBA" id="ARBA00022598"/>
    </source>
</evidence>
<dbReference type="SMART" id="SM00678">
    <property type="entry name" value="WWE"/>
    <property type="match status" value="1"/>
</dbReference>
<dbReference type="Pfam" id="PF02825">
    <property type="entry name" value="WWE"/>
    <property type="match status" value="1"/>
</dbReference>
<keyword evidence="4" id="KW-0227">DNA damage</keyword>
<dbReference type="Pfam" id="PF01068">
    <property type="entry name" value="DNA_ligase_A_M"/>
    <property type="match status" value="1"/>
</dbReference>
<comment type="cofactor">
    <cofactor evidence="1">
        <name>a divalent metal cation</name>
        <dbReference type="ChEBI" id="CHEBI:60240"/>
    </cofactor>
</comment>
<keyword evidence="2" id="KW-0436">Ligase</keyword>
<evidence type="ECO:0000259" key="6">
    <source>
        <dbReference type="PROSITE" id="PS50160"/>
    </source>
</evidence>
<dbReference type="NCBIfam" id="NF006592">
    <property type="entry name" value="PRK09125.1"/>
    <property type="match status" value="1"/>
</dbReference>
<dbReference type="PROSITE" id="PS00333">
    <property type="entry name" value="DNA_LIGASE_A2"/>
    <property type="match status" value="1"/>
</dbReference>
<keyword evidence="9" id="KW-1185">Reference proteome</keyword>
<gene>
    <name evidence="8" type="ORF">AB1Y20_019436</name>
</gene>
<keyword evidence="5" id="KW-0234">DNA repair</keyword>
<evidence type="ECO:0000259" key="7">
    <source>
        <dbReference type="PROSITE" id="PS50918"/>
    </source>
</evidence>
<evidence type="ECO:0000256" key="5">
    <source>
        <dbReference type="ARBA" id="ARBA00023204"/>
    </source>
</evidence>
<dbReference type="InterPro" id="IPR016059">
    <property type="entry name" value="DNA_ligase_ATP-dep_CS"/>
</dbReference>
<reference evidence="8 9" key="1">
    <citation type="journal article" date="2024" name="Science">
        <title>Giant polyketide synthase enzymes in the biosynthesis of giant marine polyether toxins.</title>
        <authorList>
            <person name="Fallon T.R."/>
            <person name="Shende V.V."/>
            <person name="Wierzbicki I.H."/>
            <person name="Pendleton A.L."/>
            <person name="Watervoot N.F."/>
            <person name="Auber R.P."/>
            <person name="Gonzalez D.J."/>
            <person name="Wisecaver J.H."/>
            <person name="Moore B.S."/>
        </authorList>
    </citation>
    <scope>NUCLEOTIDE SEQUENCE [LARGE SCALE GENOMIC DNA]</scope>
    <source>
        <strain evidence="8 9">12B1</strain>
    </source>
</reference>
<dbReference type="SUPFAM" id="SSF117839">
    <property type="entry name" value="WWE domain"/>
    <property type="match status" value="1"/>
</dbReference>
<comment type="caution">
    <text evidence="8">The sequence shown here is derived from an EMBL/GenBank/DDBJ whole genome shotgun (WGS) entry which is preliminary data.</text>
</comment>
<dbReference type="CDD" id="cd07896">
    <property type="entry name" value="Adenylation_kDNA_ligase_like"/>
    <property type="match status" value="1"/>
</dbReference>
<evidence type="ECO:0000256" key="3">
    <source>
        <dbReference type="ARBA" id="ARBA00022705"/>
    </source>
</evidence>
<evidence type="ECO:0000313" key="8">
    <source>
        <dbReference type="EMBL" id="KAL1524544.1"/>
    </source>
</evidence>
<evidence type="ECO:0008006" key="10">
    <source>
        <dbReference type="Google" id="ProtNLM"/>
    </source>
</evidence>
<dbReference type="GO" id="GO:0006310">
    <property type="term" value="P:DNA recombination"/>
    <property type="evidence" value="ECO:0007669"/>
    <property type="project" value="InterPro"/>
</dbReference>
<name>A0AB34JVV1_PRYPA</name>
<dbReference type="GO" id="GO:0006281">
    <property type="term" value="P:DNA repair"/>
    <property type="evidence" value="ECO:0007669"/>
    <property type="project" value="UniProtKB-KW"/>
</dbReference>
<proteinExistence type="predicted"/>
<dbReference type="Gene3D" id="3.30.470.30">
    <property type="entry name" value="DNA ligase/mRNA capping enzyme"/>
    <property type="match status" value="1"/>
</dbReference>
<evidence type="ECO:0000256" key="4">
    <source>
        <dbReference type="ARBA" id="ARBA00022763"/>
    </source>
</evidence>
<dbReference type="Proteomes" id="UP001515480">
    <property type="component" value="Unassembled WGS sequence"/>
</dbReference>
<dbReference type="Gene3D" id="3.30.1490.70">
    <property type="match status" value="1"/>
</dbReference>
<dbReference type="Gene3D" id="2.40.50.140">
    <property type="entry name" value="Nucleic acid-binding proteins"/>
    <property type="match status" value="1"/>
</dbReference>
<dbReference type="PROSITE" id="PS50160">
    <property type="entry name" value="DNA_LIGASE_A3"/>
    <property type="match status" value="1"/>
</dbReference>
<evidence type="ECO:0000256" key="1">
    <source>
        <dbReference type="ARBA" id="ARBA00001968"/>
    </source>
</evidence>
<feature type="domain" description="WWE" evidence="7">
    <location>
        <begin position="389"/>
        <end position="463"/>
    </location>
</feature>
<sequence>MCEKGVLLAETLEKVKPTPDPTGWWISEKLDGVRAYWDGKNLYSRNNLLFNAPEWFKASLPKDSHLDGELWCGREQFERCIGIIKYHKGSTAEEWKHLCYLIFDAPVIKGNSRLPYEERHAFIEEVTKGAEYAVAVGIRKCQGQDHLAKLLADVCSHGAEGLMLRQPGSLYERVRSKTLLKVKTFLDAEAKVIGYTEGKNRLVGMLGALVLEMPITGHTFEVGTGFKDAERNWIGAKKHWPIGTVITYKYQNLTVKGIPRFPVYLRIRTDKTWEDVVADAKADIDSKTVRAVRRQPSLMTNALVRSVVSDSSAQSSAATAGKAPLSHNALKRQAPSAALPDPLHPTRAGSGSLLFTEHQAVGRAEAIAEAIAAREADLPNKRIKGTTAGFSDEAVAPGTRAIWSWRSNAGWNPYSNSDCDALETAFNTTVPKTVTLSNGYVVDLQQKVQYKSDTPKRKRQVRREVKDVVTRKLTRQLSVGILTVSDN</sequence>
<dbReference type="InterPro" id="IPR029319">
    <property type="entry name" value="DNA_ligase_OB"/>
</dbReference>
<dbReference type="PROSITE" id="PS50918">
    <property type="entry name" value="WWE"/>
    <property type="match status" value="1"/>
</dbReference>
<dbReference type="InterPro" id="IPR050326">
    <property type="entry name" value="NAD_dep_DNA_ligaseB"/>
</dbReference>
<dbReference type="SUPFAM" id="SSF56091">
    <property type="entry name" value="DNA ligase/mRNA capping enzyme, catalytic domain"/>
    <property type="match status" value="1"/>
</dbReference>
<dbReference type="SUPFAM" id="SSF50249">
    <property type="entry name" value="Nucleic acid-binding proteins"/>
    <property type="match status" value="1"/>
</dbReference>
<dbReference type="InterPro" id="IPR004170">
    <property type="entry name" value="WWE_dom"/>
</dbReference>
<dbReference type="PANTHER" id="PTHR47810">
    <property type="entry name" value="DNA LIGASE"/>
    <property type="match status" value="1"/>
</dbReference>
<dbReference type="InterPro" id="IPR012310">
    <property type="entry name" value="DNA_ligase_ATP-dep_cent"/>
</dbReference>
<dbReference type="CDD" id="cd08041">
    <property type="entry name" value="OBF_kDNA_ligase_like"/>
    <property type="match status" value="1"/>
</dbReference>
<dbReference type="InterPro" id="IPR012340">
    <property type="entry name" value="NA-bd_OB-fold"/>
</dbReference>
<organism evidence="8 9">
    <name type="scientific">Prymnesium parvum</name>
    <name type="common">Toxic golden alga</name>
    <dbReference type="NCBI Taxonomy" id="97485"/>
    <lineage>
        <taxon>Eukaryota</taxon>
        <taxon>Haptista</taxon>
        <taxon>Haptophyta</taxon>
        <taxon>Prymnesiophyceae</taxon>
        <taxon>Prymnesiales</taxon>
        <taxon>Prymnesiaceae</taxon>
        <taxon>Prymnesium</taxon>
    </lineage>
</organism>
<dbReference type="GO" id="GO:0006260">
    <property type="term" value="P:DNA replication"/>
    <property type="evidence" value="ECO:0007669"/>
    <property type="project" value="UniProtKB-KW"/>
</dbReference>
<dbReference type="EMBL" id="JBGBPQ010000005">
    <property type="protein sequence ID" value="KAL1524544.1"/>
    <property type="molecule type" value="Genomic_DNA"/>
</dbReference>
<feature type="domain" description="ATP-dependent DNA ligase family profile" evidence="6">
    <location>
        <begin position="91"/>
        <end position="183"/>
    </location>
</feature>
<keyword evidence="3" id="KW-0235">DNA replication</keyword>
<dbReference type="GO" id="GO:0008270">
    <property type="term" value="F:zinc ion binding"/>
    <property type="evidence" value="ECO:0007669"/>
    <property type="project" value="InterPro"/>
</dbReference>
<dbReference type="GO" id="GO:0003910">
    <property type="term" value="F:DNA ligase (ATP) activity"/>
    <property type="evidence" value="ECO:0007669"/>
    <property type="project" value="InterPro"/>
</dbReference>
<dbReference type="InterPro" id="IPR037197">
    <property type="entry name" value="WWE_dom_sf"/>
</dbReference>